<dbReference type="SMART" id="SM00345">
    <property type="entry name" value="HTH_GNTR"/>
    <property type="match status" value="1"/>
</dbReference>
<dbReference type="SMART" id="SM00895">
    <property type="entry name" value="FCD"/>
    <property type="match status" value="1"/>
</dbReference>
<sequence length="246" mass="25817">MTNRDDGSRSQTDVVVDGVKQMIVTGELAAGARLPVEKELAARLGVSRGSLREGVRALTLTGVLETRQGAGTFVTALDPGRLLGPVRFLAELNRPGDLAELQSVRRVLEVEAAGRAALRITGAELERAEEILAALDGPVGGGDPDHQAAMEADLAFHRVIAGAAGNATLAALIDVLAGRTVRARLWRAIEEEGAGRATHHEHRAILAALRSGDPEAARLRMGVHLLAVEQYLAGRAGGQAPPRPAQ</sequence>
<evidence type="ECO:0000256" key="1">
    <source>
        <dbReference type="ARBA" id="ARBA00023015"/>
    </source>
</evidence>
<keyword evidence="2" id="KW-0238">DNA-binding</keyword>
<keyword evidence="3" id="KW-0804">Transcription</keyword>
<evidence type="ECO:0000313" key="6">
    <source>
        <dbReference type="Proteomes" id="UP001403094"/>
    </source>
</evidence>
<reference evidence="6" key="1">
    <citation type="journal article" date="2019" name="Int. J. Syst. Evol. Microbiol.">
        <title>The Global Catalogue of Microorganisms (GCM) 10K type strain sequencing project: providing services to taxonomists for standard genome sequencing and annotation.</title>
        <authorList>
            <consortium name="The Broad Institute Genomics Platform"/>
            <consortium name="The Broad Institute Genome Sequencing Center for Infectious Disease"/>
            <person name="Wu L."/>
            <person name="Ma J."/>
        </authorList>
    </citation>
    <scope>NUCLEOTIDE SEQUENCE [LARGE SCALE GENOMIC DNA]</scope>
    <source>
        <strain evidence="6">JCM 14549</strain>
    </source>
</reference>
<dbReference type="PROSITE" id="PS50949">
    <property type="entry name" value="HTH_GNTR"/>
    <property type="match status" value="1"/>
</dbReference>
<dbReference type="Gene3D" id="1.20.120.530">
    <property type="entry name" value="GntR ligand-binding domain-like"/>
    <property type="match status" value="1"/>
</dbReference>
<keyword evidence="1" id="KW-0805">Transcription regulation</keyword>
<dbReference type="InterPro" id="IPR008920">
    <property type="entry name" value="TF_FadR/GntR_C"/>
</dbReference>
<evidence type="ECO:0000256" key="3">
    <source>
        <dbReference type="ARBA" id="ARBA00023163"/>
    </source>
</evidence>
<dbReference type="Gene3D" id="1.10.10.10">
    <property type="entry name" value="Winged helix-like DNA-binding domain superfamily/Winged helix DNA-binding domain"/>
    <property type="match status" value="1"/>
</dbReference>
<dbReference type="InterPro" id="IPR000524">
    <property type="entry name" value="Tscrpt_reg_HTH_GntR"/>
</dbReference>
<dbReference type="SUPFAM" id="SSF46785">
    <property type="entry name" value="Winged helix' DNA-binding domain"/>
    <property type="match status" value="1"/>
</dbReference>
<feature type="domain" description="HTH gntR-type" evidence="4">
    <location>
        <begin position="9"/>
        <end position="77"/>
    </location>
</feature>
<gene>
    <name evidence="5" type="ORF">GCM10009757_34620</name>
</gene>
<dbReference type="InterPro" id="IPR011711">
    <property type="entry name" value="GntR_C"/>
</dbReference>
<evidence type="ECO:0000256" key="2">
    <source>
        <dbReference type="ARBA" id="ARBA00023125"/>
    </source>
</evidence>
<accession>A0ABP5GT94</accession>
<dbReference type="PRINTS" id="PR00035">
    <property type="entry name" value="HTHGNTR"/>
</dbReference>
<proteinExistence type="predicted"/>
<dbReference type="PANTHER" id="PTHR43537">
    <property type="entry name" value="TRANSCRIPTIONAL REGULATOR, GNTR FAMILY"/>
    <property type="match status" value="1"/>
</dbReference>
<dbReference type="Pfam" id="PF00392">
    <property type="entry name" value="GntR"/>
    <property type="match status" value="1"/>
</dbReference>
<dbReference type="Proteomes" id="UP001403094">
    <property type="component" value="Unassembled WGS sequence"/>
</dbReference>
<protein>
    <submittedName>
        <fullName evidence="5">FadR/GntR family transcriptional regulator</fullName>
    </submittedName>
</protein>
<organism evidence="5 6">
    <name type="scientific">Streptomyces cheonanensis</name>
    <dbReference type="NCBI Taxonomy" id="312720"/>
    <lineage>
        <taxon>Bacteria</taxon>
        <taxon>Bacillati</taxon>
        <taxon>Actinomycetota</taxon>
        <taxon>Actinomycetes</taxon>
        <taxon>Kitasatosporales</taxon>
        <taxon>Streptomycetaceae</taxon>
        <taxon>Streptomyces</taxon>
    </lineage>
</organism>
<dbReference type="CDD" id="cd07377">
    <property type="entry name" value="WHTH_GntR"/>
    <property type="match status" value="1"/>
</dbReference>
<dbReference type="RefSeq" id="WP_346070975.1">
    <property type="nucleotide sequence ID" value="NZ_BAAANQ010000006.1"/>
</dbReference>
<dbReference type="InterPro" id="IPR036390">
    <property type="entry name" value="WH_DNA-bd_sf"/>
</dbReference>
<dbReference type="InterPro" id="IPR036388">
    <property type="entry name" value="WH-like_DNA-bd_sf"/>
</dbReference>
<dbReference type="EMBL" id="BAAANQ010000006">
    <property type="protein sequence ID" value="GAA2056600.1"/>
    <property type="molecule type" value="Genomic_DNA"/>
</dbReference>
<evidence type="ECO:0000259" key="4">
    <source>
        <dbReference type="PROSITE" id="PS50949"/>
    </source>
</evidence>
<name>A0ABP5GT94_9ACTN</name>
<dbReference type="SUPFAM" id="SSF48008">
    <property type="entry name" value="GntR ligand-binding domain-like"/>
    <property type="match status" value="1"/>
</dbReference>
<evidence type="ECO:0000313" key="5">
    <source>
        <dbReference type="EMBL" id="GAA2056600.1"/>
    </source>
</evidence>
<dbReference type="PANTHER" id="PTHR43537:SF5">
    <property type="entry name" value="UXU OPERON TRANSCRIPTIONAL REGULATOR"/>
    <property type="match status" value="1"/>
</dbReference>
<keyword evidence="6" id="KW-1185">Reference proteome</keyword>
<comment type="caution">
    <text evidence="5">The sequence shown here is derived from an EMBL/GenBank/DDBJ whole genome shotgun (WGS) entry which is preliminary data.</text>
</comment>
<dbReference type="Pfam" id="PF07729">
    <property type="entry name" value="FCD"/>
    <property type="match status" value="1"/>
</dbReference>